<evidence type="ECO:0000256" key="1">
    <source>
        <dbReference type="ARBA" id="ARBA00004141"/>
    </source>
</evidence>
<keyword evidence="4 6" id="KW-1133">Transmembrane helix</keyword>
<sequence>MDSQDQQSLPREATKQEIETLTHGIDTTPLIAWLLAFAGAAAQLARFGTTVAQQNYLQNPPGNKELPGALNLGESTATIIQNAFLFFQYLTPMPFTLLSDAWLGRYKTMLLSLTYTVLFVTALPSSLDHGAGLGGLIATMVLTGLGQGGLSAVMYPLIDPGETPSVKRNKKGESVWVLLYIGFWAAYLLPTCILIVTIIPVIFWNKRLVKLPPQGNTLPQAGRVLLIATRSKFHLSAADPQHQNQHYSHSVLWNSTFIDEIRRGLNGCRVVISFVVFWLCYNQTANNLMSQAGSMQSQGVSNDTIKSLNAIACIIMGPPIQHILSYSQRRKMELGPILRMTAMPPVSNSSSIRADHATTIPSNAQLHETHRTALRTSTSKQISLVSLSEYTYTEAPTNLKASVQASQAVAAALGAAIGIGLSPVSKNPWLIIMFVCLAGTMAITAVFFWAVYRGHDVDYAKADEVDAVDGKEDGKQSDDLEAVVCKKETADADSRHGEKLIPGNSVKAVEISL</sequence>
<protein>
    <submittedName>
        <fullName evidence="7">Uncharacterized protein</fullName>
    </submittedName>
</protein>
<evidence type="ECO:0000313" key="7">
    <source>
        <dbReference type="EMBL" id="TGO20453.1"/>
    </source>
</evidence>
<dbReference type="EMBL" id="PQXI01000294">
    <property type="protein sequence ID" value="TGO20453.1"/>
    <property type="molecule type" value="Genomic_DNA"/>
</dbReference>
<name>A0A4Z1FCC5_9HELO</name>
<evidence type="ECO:0000256" key="2">
    <source>
        <dbReference type="ARBA" id="ARBA00005982"/>
    </source>
</evidence>
<dbReference type="Gene3D" id="1.20.1250.20">
    <property type="entry name" value="MFS general substrate transporter like domains"/>
    <property type="match status" value="2"/>
</dbReference>
<dbReference type="PANTHER" id="PTHR11654">
    <property type="entry name" value="OLIGOPEPTIDE TRANSPORTER-RELATED"/>
    <property type="match status" value="1"/>
</dbReference>
<keyword evidence="5 6" id="KW-0472">Membrane</keyword>
<dbReference type="InterPro" id="IPR000109">
    <property type="entry name" value="POT_fam"/>
</dbReference>
<proteinExistence type="inferred from homology"/>
<dbReference type="AlphaFoldDB" id="A0A4Z1FCC5"/>
<dbReference type="SUPFAM" id="SSF103473">
    <property type="entry name" value="MFS general substrate transporter"/>
    <property type="match status" value="1"/>
</dbReference>
<dbReference type="GO" id="GO:0022857">
    <property type="term" value="F:transmembrane transporter activity"/>
    <property type="evidence" value="ECO:0007669"/>
    <property type="project" value="InterPro"/>
</dbReference>
<keyword evidence="8" id="KW-1185">Reference proteome</keyword>
<accession>A0A4Z1FCC5</accession>
<evidence type="ECO:0000256" key="3">
    <source>
        <dbReference type="ARBA" id="ARBA00022692"/>
    </source>
</evidence>
<evidence type="ECO:0000256" key="6">
    <source>
        <dbReference type="SAM" id="Phobius"/>
    </source>
</evidence>
<feature type="transmembrane region" description="Helical" evidence="6">
    <location>
        <begin position="30"/>
        <end position="48"/>
    </location>
</feature>
<comment type="subcellular location">
    <subcellularLocation>
        <location evidence="1">Membrane</location>
        <topology evidence="1">Multi-pass membrane protein</topology>
    </subcellularLocation>
</comment>
<feature type="transmembrane region" description="Helical" evidence="6">
    <location>
        <begin position="134"/>
        <end position="158"/>
    </location>
</feature>
<dbReference type="Proteomes" id="UP000297910">
    <property type="component" value="Unassembled WGS sequence"/>
</dbReference>
<evidence type="ECO:0000313" key="8">
    <source>
        <dbReference type="Proteomes" id="UP000297910"/>
    </source>
</evidence>
<dbReference type="Pfam" id="PF00854">
    <property type="entry name" value="PTR2"/>
    <property type="match status" value="1"/>
</dbReference>
<feature type="transmembrane region" description="Helical" evidence="6">
    <location>
        <begin position="430"/>
        <end position="452"/>
    </location>
</feature>
<organism evidence="7 8">
    <name type="scientific">Botrytis paeoniae</name>
    <dbReference type="NCBI Taxonomy" id="278948"/>
    <lineage>
        <taxon>Eukaryota</taxon>
        <taxon>Fungi</taxon>
        <taxon>Dikarya</taxon>
        <taxon>Ascomycota</taxon>
        <taxon>Pezizomycotina</taxon>
        <taxon>Leotiomycetes</taxon>
        <taxon>Helotiales</taxon>
        <taxon>Sclerotiniaceae</taxon>
        <taxon>Botrytis</taxon>
    </lineage>
</organism>
<dbReference type="InterPro" id="IPR036259">
    <property type="entry name" value="MFS_trans_sf"/>
</dbReference>
<feature type="transmembrane region" description="Helical" evidence="6">
    <location>
        <begin position="178"/>
        <end position="204"/>
    </location>
</feature>
<gene>
    <name evidence="7" type="ORF">BPAE_0295g00020</name>
</gene>
<evidence type="ECO:0000256" key="5">
    <source>
        <dbReference type="ARBA" id="ARBA00023136"/>
    </source>
</evidence>
<feature type="transmembrane region" description="Helical" evidence="6">
    <location>
        <begin position="109"/>
        <end position="127"/>
    </location>
</feature>
<comment type="caution">
    <text evidence="7">The sequence shown here is derived from an EMBL/GenBank/DDBJ whole genome shotgun (WGS) entry which is preliminary data.</text>
</comment>
<reference evidence="7 8" key="1">
    <citation type="submission" date="2017-12" db="EMBL/GenBank/DDBJ databases">
        <title>Comparative genomics of Botrytis spp.</title>
        <authorList>
            <person name="Valero-Jimenez C.A."/>
            <person name="Tapia P."/>
            <person name="Veloso J."/>
            <person name="Silva-Moreno E."/>
            <person name="Staats M."/>
            <person name="Valdes J.H."/>
            <person name="Van Kan J.A.L."/>
        </authorList>
    </citation>
    <scope>NUCLEOTIDE SEQUENCE [LARGE SCALE GENOMIC DNA]</scope>
    <source>
        <strain evidence="7 8">Bp0003</strain>
    </source>
</reference>
<comment type="similarity">
    <text evidence="2">Belongs to the major facilitator superfamily. Proton-dependent oligopeptide transporter (POT/PTR) (TC 2.A.17) family.</text>
</comment>
<dbReference type="GO" id="GO:0016020">
    <property type="term" value="C:membrane"/>
    <property type="evidence" value="ECO:0007669"/>
    <property type="project" value="UniProtKB-SubCell"/>
</dbReference>
<evidence type="ECO:0000256" key="4">
    <source>
        <dbReference type="ARBA" id="ARBA00022989"/>
    </source>
</evidence>
<keyword evidence="3 6" id="KW-0812">Transmembrane</keyword>